<keyword evidence="4" id="KW-1185">Reference proteome</keyword>
<keyword evidence="3" id="KW-0371">Homeobox</keyword>
<gene>
    <name evidence="3" type="ORF">HRI_005207400</name>
</gene>
<dbReference type="InterPro" id="IPR042160">
    <property type="entry name" value="HD-Zip_IV"/>
</dbReference>
<dbReference type="OrthoDB" id="6159439at2759"/>
<sequence>MLQESCTDLSGSLVVYSTVDVDSIQLAMSGEDPSCIPLLPLGFFITPMELIKDDAGSTEGANVHVSAGSTEGANVHVSAGSLLTVGLQVLAGTVPSAKINLSSIAAINNHLCTTVNQISAALSSSSGTLSSPEKRNGAGYCTEAADAPEKQGLGSS</sequence>
<dbReference type="Pfam" id="PF25797">
    <property type="entry name" value="PDF2_C"/>
    <property type="match status" value="1"/>
</dbReference>
<dbReference type="PANTHER" id="PTHR45654">
    <property type="entry name" value="HOMEOBOX-LEUCINE ZIPPER PROTEIN MERISTEM L1"/>
    <property type="match status" value="1"/>
</dbReference>
<evidence type="ECO:0000259" key="2">
    <source>
        <dbReference type="Pfam" id="PF25797"/>
    </source>
</evidence>
<keyword evidence="3" id="KW-0238">DNA-binding</keyword>
<feature type="region of interest" description="Disordered" evidence="1">
    <location>
        <begin position="124"/>
        <end position="156"/>
    </location>
</feature>
<dbReference type="EMBL" id="BSYR01000077">
    <property type="protein sequence ID" value="GMJ15382.1"/>
    <property type="molecule type" value="Genomic_DNA"/>
</dbReference>
<reference evidence="3" key="1">
    <citation type="submission" date="2023-05" db="EMBL/GenBank/DDBJ databases">
        <title>Genome and transcriptome analyses reveal genes involved in the formation of fine ridges on petal epidermal cells in Hibiscus trionum.</title>
        <authorList>
            <person name="Koshimizu S."/>
            <person name="Masuda S."/>
            <person name="Ishii T."/>
            <person name="Shirasu K."/>
            <person name="Hoshino A."/>
            <person name="Arita M."/>
        </authorList>
    </citation>
    <scope>NUCLEOTIDE SEQUENCE</scope>
    <source>
        <strain evidence="3">Hamamatsu line</strain>
    </source>
</reference>
<dbReference type="Proteomes" id="UP001165190">
    <property type="component" value="Unassembled WGS sequence"/>
</dbReference>
<organism evidence="3 4">
    <name type="scientific">Hibiscus trionum</name>
    <name type="common">Flower of an hour</name>
    <dbReference type="NCBI Taxonomy" id="183268"/>
    <lineage>
        <taxon>Eukaryota</taxon>
        <taxon>Viridiplantae</taxon>
        <taxon>Streptophyta</taxon>
        <taxon>Embryophyta</taxon>
        <taxon>Tracheophyta</taxon>
        <taxon>Spermatophyta</taxon>
        <taxon>Magnoliopsida</taxon>
        <taxon>eudicotyledons</taxon>
        <taxon>Gunneridae</taxon>
        <taxon>Pentapetalae</taxon>
        <taxon>rosids</taxon>
        <taxon>malvids</taxon>
        <taxon>Malvales</taxon>
        <taxon>Malvaceae</taxon>
        <taxon>Malvoideae</taxon>
        <taxon>Hibiscus</taxon>
    </lineage>
</organism>
<comment type="caution">
    <text evidence="3">The sequence shown here is derived from an EMBL/GenBank/DDBJ whole genome shotgun (WGS) entry which is preliminary data.</text>
</comment>
<dbReference type="AlphaFoldDB" id="A0A9W7JHD4"/>
<evidence type="ECO:0000313" key="3">
    <source>
        <dbReference type="EMBL" id="GMJ15382.1"/>
    </source>
</evidence>
<evidence type="ECO:0000256" key="1">
    <source>
        <dbReference type="SAM" id="MobiDB-lite"/>
    </source>
</evidence>
<dbReference type="PANTHER" id="PTHR45654:SF11">
    <property type="entry name" value="HOMEOBOX-LEUCINE ZIPPER PROTEIN HDG5"/>
    <property type="match status" value="1"/>
</dbReference>
<feature type="domain" description="HD-Zip IV C-terminal" evidence="2">
    <location>
        <begin position="1"/>
        <end position="123"/>
    </location>
</feature>
<evidence type="ECO:0000313" key="4">
    <source>
        <dbReference type="Proteomes" id="UP001165190"/>
    </source>
</evidence>
<accession>A0A9W7JHD4</accession>
<dbReference type="InterPro" id="IPR057993">
    <property type="entry name" value="HD-Zip_IV_C"/>
</dbReference>
<dbReference type="GO" id="GO:0003677">
    <property type="term" value="F:DNA binding"/>
    <property type="evidence" value="ECO:0007669"/>
    <property type="project" value="UniProtKB-KW"/>
</dbReference>
<name>A0A9W7JHD4_HIBTR</name>
<protein>
    <submittedName>
        <fullName evidence="3">Homeobox-7, HOMEODOMAIN GLABROUS 5</fullName>
    </submittedName>
</protein>
<proteinExistence type="predicted"/>